<proteinExistence type="predicted"/>
<keyword evidence="2" id="KW-1185">Reference proteome</keyword>
<protein>
    <submittedName>
        <fullName evidence="3">Uncharacterized protein</fullName>
    </submittedName>
</protein>
<organism evidence="2 3">
    <name type="scientific">Romanomermis culicivorax</name>
    <name type="common">Nematode worm</name>
    <dbReference type="NCBI Taxonomy" id="13658"/>
    <lineage>
        <taxon>Eukaryota</taxon>
        <taxon>Metazoa</taxon>
        <taxon>Ecdysozoa</taxon>
        <taxon>Nematoda</taxon>
        <taxon>Enoplea</taxon>
        <taxon>Dorylaimia</taxon>
        <taxon>Mermithida</taxon>
        <taxon>Mermithoidea</taxon>
        <taxon>Mermithidae</taxon>
        <taxon>Romanomermis</taxon>
    </lineage>
</organism>
<feature type="region of interest" description="Disordered" evidence="1">
    <location>
        <begin position="1"/>
        <end position="22"/>
    </location>
</feature>
<reference evidence="3" key="1">
    <citation type="submission" date="2022-11" db="UniProtKB">
        <authorList>
            <consortium name="WormBaseParasite"/>
        </authorList>
    </citation>
    <scope>IDENTIFICATION</scope>
</reference>
<sequence>MARQAEIKATISDLRERERPTSPRKLVHLMAKMLDEIRRKSKPAWRSNMVDMNYDKYHEDAPADLYDDKYSRR</sequence>
<dbReference type="AlphaFoldDB" id="A0A915J9Y6"/>
<dbReference type="Proteomes" id="UP000887565">
    <property type="component" value="Unplaced"/>
</dbReference>
<name>A0A915J9Y6_ROMCU</name>
<evidence type="ECO:0000256" key="1">
    <source>
        <dbReference type="SAM" id="MobiDB-lite"/>
    </source>
</evidence>
<evidence type="ECO:0000313" key="2">
    <source>
        <dbReference type="Proteomes" id="UP000887565"/>
    </source>
</evidence>
<evidence type="ECO:0000313" key="3">
    <source>
        <dbReference type="WBParaSite" id="nRc.2.0.1.t23294-RA"/>
    </source>
</evidence>
<dbReference type="WBParaSite" id="nRc.2.0.1.t23294-RA">
    <property type="protein sequence ID" value="nRc.2.0.1.t23294-RA"/>
    <property type="gene ID" value="nRc.2.0.1.g23294"/>
</dbReference>
<accession>A0A915J9Y6</accession>